<dbReference type="PANTHER" id="PTHR15071:SF0">
    <property type="entry name" value="MANNOSE 6-PHOSPHATE RECEPTOR-LIKE PROTEIN 1"/>
    <property type="match status" value="1"/>
</dbReference>
<dbReference type="EMBL" id="GL945428">
    <property type="protein sequence ID" value="EGO31266.1"/>
    <property type="molecule type" value="Genomic_DNA"/>
</dbReference>
<evidence type="ECO:0000256" key="9">
    <source>
        <dbReference type="SAM" id="MobiDB-lite"/>
    </source>
</evidence>
<sequence length="322" mass="35782">MLFATAAVCVFLAFPWLSLADEAPCTVHDGGNYYDLNPLKASKDYEFTTEGGHQFYMNVCKSVTTDTWNIDVPNPGDVAGFIRRDHGDLSVGVVNTTLEMKEGGLMMRLSEGSRCPNSDMLASTFIRFICDNSVYAAGKPALLDQFPSDDENACHFEFEWKTHYACPVGERGIISGILIFVIITSLIALMIFIVGSTLYNRFVLRRRGFEQVPKFSFSQFSELLSICGDFIQESIDRLRSSRPSGPNSFSHHWNGGDDVSGAGRGFTRATGTREEEEVMIGSQEDEDEGRELHNVHDAHVWGTHPEQSPQPEGMDSQGVIRL</sequence>
<keyword evidence="6 10" id="KW-0472">Membrane</keyword>
<dbReference type="GO" id="GO:0000139">
    <property type="term" value="C:Golgi membrane"/>
    <property type="evidence" value="ECO:0007669"/>
    <property type="project" value="UniProtKB-SubCell"/>
</dbReference>
<dbReference type="SMART" id="SM01404">
    <property type="entry name" value="CIMR"/>
    <property type="match status" value="1"/>
</dbReference>
<keyword evidence="2" id="KW-0813">Transport</keyword>
<dbReference type="KEGG" id="sla:SERLADRAFT_456155"/>
<dbReference type="PANTHER" id="PTHR15071">
    <property type="entry name" value="MANNOSE-6-PHOSPHATE RECEPTOR FAMILY MEMBER"/>
    <property type="match status" value="1"/>
</dbReference>
<dbReference type="Pfam" id="PF02157">
    <property type="entry name" value="Man-6-P_recep"/>
    <property type="match status" value="1"/>
</dbReference>
<evidence type="ECO:0000256" key="6">
    <source>
        <dbReference type="ARBA" id="ARBA00023136"/>
    </source>
</evidence>
<dbReference type="OrthoDB" id="4504960at2759"/>
<feature type="compositionally biased region" description="Acidic residues" evidence="9">
    <location>
        <begin position="274"/>
        <end position="289"/>
    </location>
</feature>
<dbReference type="InterPro" id="IPR000479">
    <property type="entry name" value="CIMR_rpt"/>
</dbReference>
<dbReference type="Pfam" id="PF00878">
    <property type="entry name" value="CIMR"/>
    <property type="match status" value="1"/>
</dbReference>
<proteinExistence type="predicted"/>
<dbReference type="GO" id="GO:0007034">
    <property type="term" value="P:vacuolar transport"/>
    <property type="evidence" value="ECO:0007669"/>
    <property type="project" value="TreeGrafter"/>
</dbReference>
<organism>
    <name type="scientific">Serpula lacrymans var. lacrymans (strain S7.9)</name>
    <name type="common">Dry rot fungus</name>
    <dbReference type="NCBI Taxonomy" id="578457"/>
    <lineage>
        <taxon>Eukaryota</taxon>
        <taxon>Fungi</taxon>
        <taxon>Dikarya</taxon>
        <taxon>Basidiomycota</taxon>
        <taxon>Agaricomycotina</taxon>
        <taxon>Agaricomycetes</taxon>
        <taxon>Agaricomycetidae</taxon>
        <taxon>Boletales</taxon>
        <taxon>Coniophorineae</taxon>
        <taxon>Serpulaceae</taxon>
        <taxon>Serpula</taxon>
    </lineage>
</organism>
<feature type="compositionally biased region" description="Polar residues" evidence="9">
    <location>
        <begin position="241"/>
        <end position="251"/>
    </location>
</feature>
<dbReference type="GO" id="GO:0010008">
    <property type="term" value="C:endosome membrane"/>
    <property type="evidence" value="ECO:0007669"/>
    <property type="project" value="UniProtKB-SubCell"/>
</dbReference>
<feature type="region of interest" description="Disordered" evidence="9">
    <location>
        <begin position="241"/>
        <end position="322"/>
    </location>
</feature>
<evidence type="ECO:0000256" key="4">
    <source>
        <dbReference type="ARBA" id="ARBA00022729"/>
    </source>
</evidence>
<dbReference type="RefSeq" id="XP_007313150.1">
    <property type="nucleotide sequence ID" value="XM_007313088.1"/>
</dbReference>
<gene>
    <name evidence="13" type="ORF">SERLADRAFT_456155</name>
</gene>
<keyword evidence="3 10" id="KW-0812">Transmembrane</keyword>
<dbReference type="HOGENOM" id="CLU_074885_0_0_1"/>
<keyword evidence="5 10" id="KW-1133">Transmembrane helix</keyword>
<dbReference type="InterPro" id="IPR028927">
    <property type="entry name" value="Man-6-P_rcpt"/>
</dbReference>
<keyword evidence="4 11" id="KW-0732">Signal</keyword>
<dbReference type="GeneID" id="18817272"/>
<dbReference type="PROSITE" id="PS51914">
    <property type="entry name" value="MRH"/>
    <property type="match status" value="1"/>
</dbReference>
<dbReference type="AlphaFoldDB" id="F8NFQ8"/>
<comment type="subcellular location">
    <subcellularLocation>
        <location evidence="1">Endomembrane system</location>
    </subcellularLocation>
</comment>
<keyword evidence="7" id="KW-1015">Disulfide bond</keyword>
<name>F8NFQ8_SERL9</name>
<accession>F8NFQ8</accession>
<dbReference type="Gene3D" id="2.70.130.10">
    <property type="entry name" value="Mannose-6-phosphate receptor binding domain"/>
    <property type="match status" value="1"/>
</dbReference>
<dbReference type="SUPFAM" id="SSF50911">
    <property type="entry name" value="Mannose 6-phosphate receptor domain"/>
    <property type="match status" value="1"/>
</dbReference>
<dbReference type="Proteomes" id="UP000008064">
    <property type="component" value="Unassembled WGS sequence"/>
</dbReference>
<evidence type="ECO:0000256" key="7">
    <source>
        <dbReference type="ARBA" id="ARBA00023157"/>
    </source>
</evidence>
<protein>
    <recommendedName>
        <fullName evidence="12">MRH domain-containing protein</fullName>
    </recommendedName>
</protein>
<evidence type="ECO:0000313" key="13">
    <source>
        <dbReference type="EMBL" id="EGO31266.1"/>
    </source>
</evidence>
<dbReference type="GO" id="GO:0005770">
    <property type="term" value="C:late endosome"/>
    <property type="evidence" value="ECO:0007669"/>
    <property type="project" value="TreeGrafter"/>
</dbReference>
<evidence type="ECO:0000256" key="5">
    <source>
        <dbReference type="ARBA" id="ARBA00022989"/>
    </source>
</evidence>
<reference evidence="13" key="1">
    <citation type="submission" date="2011-04" db="EMBL/GenBank/DDBJ databases">
        <title>Evolution of plant cell wall degrading machinery underlies the functional diversity of forest fungi.</title>
        <authorList>
            <consortium name="US DOE Joint Genome Institute (JGI-PGF)"/>
            <person name="Eastwood D.C."/>
            <person name="Floudas D."/>
            <person name="Binder M."/>
            <person name="Majcherczyk A."/>
            <person name="Schneider P."/>
            <person name="Aerts A."/>
            <person name="Asiegbu F.O."/>
            <person name="Baker S.E."/>
            <person name="Barry K."/>
            <person name="Bendiksby M."/>
            <person name="Blumentritt M."/>
            <person name="Coutinho P.M."/>
            <person name="Cullen D."/>
            <person name="Cullen D."/>
            <person name="Gathman A."/>
            <person name="Goodell B."/>
            <person name="Henrissat B."/>
            <person name="Ihrmark K."/>
            <person name="Kauserud H."/>
            <person name="Kohler A."/>
            <person name="LaButti K."/>
            <person name="Lapidus A."/>
            <person name="Lavin J.L."/>
            <person name="Lee Y.-H."/>
            <person name="Lindquist E."/>
            <person name="Lilly W."/>
            <person name="Lucas S."/>
            <person name="Morin E."/>
            <person name="Murat C."/>
            <person name="Oguiza J.A."/>
            <person name="Park J."/>
            <person name="Pisabarro A.G."/>
            <person name="Riley R."/>
            <person name="Rosling A."/>
            <person name="Salamov A."/>
            <person name="Schmidt O."/>
            <person name="Schmutz J."/>
            <person name="Skrede I."/>
            <person name="Stenlid J."/>
            <person name="Wiebenga A."/>
            <person name="Xie X."/>
            <person name="Kues U."/>
            <person name="Hibbett D.S."/>
            <person name="Hoffmeister D."/>
            <person name="Hogberg N."/>
            <person name="Martin F."/>
            <person name="Grigoriev I.V."/>
            <person name="Watkinson S.C."/>
        </authorList>
    </citation>
    <scope>NUCLEOTIDE SEQUENCE</scope>
    <source>
        <strain evidence="13">S7.9</strain>
    </source>
</reference>
<evidence type="ECO:0000256" key="1">
    <source>
        <dbReference type="ARBA" id="ARBA00004308"/>
    </source>
</evidence>
<evidence type="ECO:0000256" key="11">
    <source>
        <dbReference type="SAM" id="SignalP"/>
    </source>
</evidence>
<feature type="transmembrane region" description="Helical" evidence="10">
    <location>
        <begin position="173"/>
        <end position="199"/>
    </location>
</feature>
<evidence type="ECO:0000256" key="10">
    <source>
        <dbReference type="SAM" id="Phobius"/>
    </source>
</evidence>
<evidence type="ECO:0000259" key="12">
    <source>
        <dbReference type="PROSITE" id="PS51914"/>
    </source>
</evidence>
<feature type="chain" id="PRO_5003381412" description="MRH domain-containing protein" evidence="11">
    <location>
        <begin position="21"/>
        <end position="322"/>
    </location>
</feature>
<keyword evidence="8" id="KW-0325">Glycoprotein</keyword>
<feature type="compositionally biased region" description="Basic and acidic residues" evidence="9">
    <location>
        <begin position="290"/>
        <end position="299"/>
    </location>
</feature>
<feature type="signal peptide" evidence="11">
    <location>
        <begin position="1"/>
        <end position="20"/>
    </location>
</feature>
<evidence type="ECO:0000256" key="2">
    <source>
        <dbReference type="ARBA" id="ARBA00022448"/>
    </source>
</evidence>
<evidence type="ECO:0000256" key="3">
    <source>
        <dbReference type="ARBA" id="ARBA00022692"/>
    </source>
</evidence>
<dbReference type="InterPro" id="IPR009011">
    <property type="entry name" value="Man6P_isomerase_rcpt-bd_dom_sf"/>
</dbReference>
<feature type="domain" description="MRH" evidence="12">
    <location>
        <begin position="23"/>
        <end position="168"/>
    </location>
</feature>
<dbReference type="InterPro" id="IPR044865">
    <property type="entry name" value="MRH_dom"/>
</dbReference>
<evidence type="ECO:0000256" key="8">
    <source>
        <dbReference type="ARBA" id="ARBA00023180"/>
    </source>
</evidence>